<dbReference type="AlphaFoldDB" id="A0A508X1H9"/>
<dbReference type="Proteomes" id="UP000507954">
    <property type="component" value="Unassembled WGS sequence"/>
</dbReference>
<protein>
    <submittedName>
        <fullName evidence="1">Uncharacterized protein</fullName>
    </submittedName>
</protein>
<reference evidence="1" key="1">
    <citation type="submission" date="2019-06" db="EMBL/GenBank/DDBJ databases">
        <authorList>
            <person name="Le Quere A."/>
            <person name="Colella S."/>
        </authorList>
    </citation>
    <scope>NUCLEOTIDE SEQUENCE</scope>
    <source>
        <strain evidence="1">EmedicaeMD41</strain>
    </source>
</reference>
<accession>A0A508X1H9</accession>
<dbReference type="EMBL" id="CABFNB010000119">
    <property type="protein sequence ID" value="VTZ63678.1"/>
    <property type="molecule type" value="Genomic_DNA"/>
</dbReference>
<proteinExistence type="predicted"/>
<gene>
    <name evidence="1" type="ORF">EMEDMD4_510055</name>
</gene>
<evidence type="ECO:0000313" key="1">
    <source>
        <dbReference type="EMBL" id="VTZ63678.1"/>
    </source>
</evidence>
<sequence length="38" mass="4271">MWDSQHTERKQQTPVMCCDSYAFSETGLSGFKPAFANA</sequence>
<organism evidence="1">
    <name type="scientific">Sinorhizobium medicae</name>
    <dbReference type="NCBI Taxonomy" id="110321"/>
    <lineage>
        <taxon>Bacteria</taxon>
        <taxon>Pseudomonadati</taxon>
        <taxon>Pseudomonadota</taxon>
        <taxon>Alphaproteobacteria</taxon>
        <taxon>Hyphomicrobiales</taxon>
        <taxon>Rhizobiaceae</taxon>
        <taxon>Sinorhizobium/Ensifer group</taxon>
        <taxon>Sinorhizobium</taxon>
    </lineage>
</organism>
<name>A0A508X1H9_9HYPH</name>